<evidence type="ECO:0000256" key="2">
    <source>
        <dbReference type="SAM" id="Phobius"/>
    </source>
</evidence>
<evidence type="ECO:0000256" key="1">
    <source>
        <dbReference type="SAM" id="MobiDB-lite"/>
    </source>
</evidence>
<protein>
    <recommendedName>
        <fullName evidence="5">DUF929 domain-containing protein</fullName>
    </recommendedName>
</protein>
<keyword evidence="2" id="KW-0472">Membrane</keyword>
<evidence type="ECO:0008006" key="5">
    <source>
        <dbReference type="Google" id="ProtNLM"/>
    </source>
</evidence>
<dbReference type="OrthoDB" id="154333at2"/>
<dbReference type="STRING" id="1121881.SAMN02745225_00582"/>
<dbReference type="Proteomes" id="UP000184295">
    <property type="component" value="Unassembled WGS sequence"/>
</dbReference>
<sequence length="303" mass="32275">MAKVTAQSRHTQSSKRKGPASRSGSQRGPIAVTVSILAVAAVLVAFLLIKLNSSSTSPTTGERPVPSSVLNAIEHVPTSALNSVGYNSSVIPPLVTLSGQTPLMNSGKPELLYIGAEYCPFCAAERWPTIVALSRFGHFSNLHLMTSSATDSFPNTPTFSFYKSTYSSPYLSFVPVEWATNKPTSSSNNFSGYSILQTPTKSELALFQKYDTSPYTTQAGSIPFLDFGNRFLQIGASYQPQILDNSSWATIAGSLSIPQSQTAQAIDATANLETAGICAITHNQPGSVCDYPTIAKIEATMKG</sequence>
<dbReference type="RefSeq" id="WP_084660128.1">
    <property type="nucleotide sequence ID" value="NZ_FQUL01000005.1"/>
</dbReference>
<dbReference type="EMBL" id="FQUL01000005">
    <property type="protein sequence ID" value="SHE42905.1"/>
    <property type="molecule type" value="Genomic_DNA"/>
</dbReference>
<dbReference type="InterPro" id="IPR009272">
    <property type="entry name" value="DUF929"/>
</dbReference>
<dbReference type="AlphaFoldDB" id="A0A1M4TEU7"/>
<name>A0A1M4TEU7_9ACTN</name>
<dbReference type="Pfam" id="PF06053">
    <property type="entry name" value="DUF929"/>
    <property type="match status" value="1"/>
</dbReference>
<gene>
    <name evidence="3" type="ORF">SAMN02745225_00582</name>
</gene>
<feature type="transmembrane region" description="Helical" evidence="2">
    <location>
        <begin position="30"/>
        <end position="49"/>
    </location>
</feature>
<keyword evidence="2" id="KW-0812">Transmembrane</keyword>
<feature type="compositionally biased region" description="Polar residues" evidence="1">
    <location>
        <begin position="1"/>
        <end position="11"/>
    </location>
</feature>
<reference evidence="4" key="1">
    <citation type="submission" date="2016-11" db="EMBL/GenBank/DDBJ databases">
        <authorList>
            <person name="Varghese N."/>
            <person name="Submissions S."/>
        </authorList>
    </citation>
    <scope>NUCLEOTIDE SEQUENCE [LARGE SCALE GENOMIC DNA]</scope>
    <source>
        <strain evidence="4">DSM 19514</strain>
    </source>
</reference>
<evidence type="ECO:0000313" key="3">
    <source>
        <dbReference type="EMBL" id="SHE42905.1"/>
    </source>
</evidence>
<proteinExistence type="predicted"/>
<feature type="region of interest" description="Disordered" evidence="1">
    <location>
        <begin position="1"/>
        <end position="27"/>
    </location>
</feature>
<accession>A0A1M4TEU7</accession>
<keyword evidence="4" id="KW-1185">Reference proteome</keyword>
<keyword evidence="2" id="KW-1133">Transmembrane helix</keyword>
<organism evidence="3 4">
    <name type="scientific">Ferrithrix thermotolerans DSM 19514</name>
    <dbReference type="NCBI Taxonomy" id="1121881"/>
    <lineage>
        <taxon>Bacteria</taxon>
        <taxon>Bacillati</taxon>
        <taxon>Actinomycetota</taxon>
        <taxon>Acidimicrobiia</taxon>
        <taxon>Acidimicrobiales</taxon>
        <taxon>Acidimicrobiaceae</taxon>
        <taxon>Ferrithrix</taxon>
    </lineage>
</organism>
<evidence type="ECO:0000313" key="4">
    <source>
        <dbReference type="Proteomes" id="UP000184295"/>
    </source>
</evidence>